<feature type="compositionally biased region" description="Basic and acidic residues" evidence="1">
    <location>
        <begin position="198"/>
        <end position="217"/>
    </location>
</feature>
<accession>A0ABN9W7N3</accession>
<sequence>MPRGLPDLERPCLSDSADRSKPTAARNFGGPGTSGPPHAQARPRGPPGRLRQGARSALGRARGGPRGRPLLEGIDRAQRLREAQTLQQLFGRSGATKLKPKIYARSDAPGMPRGSEASRRRAAPTVYPRARQLERLAAGLGTRLQNRARRETGPTPERETRRDHEKPHPQSQNRGFAGDSKIGQRFRGYSSMVLAEGKMRTSERCQDKAATICDRRGPGLATVEPPGAPEHAWPTP</sequence>
<dbReference type="Proteomes" id="UP001189429">
    <property type="component" value="Unassembled WGS sequence"/>
</dbReference>
<proteinExistence type="predicted"/>
<name>A0ABN9W7N3_9DINO</name>
<protein>
    <submittedName>
        <fullName evidence="2">Uncharacterized protein</fullName>
    </submittedName>
</protein>
<feature type="compositionally biased region" description="Basic and acidic residues" evidence="1">
    <location>
        <begin position="73"/>
        <end position="82"/>
    </location>
</feature>
<feature type="compositionally biased region" description="Low complexity" evidence="1">
    <location>
        <begin position="35"/>
        <end position="60"/>
    </location>
</feature>
<keyword evidence="3" id="KW-1185">Reference proteome</keyword>
<evidence type="ECO:0000313" key="2">
    <source>
        <dbReference type="EMBL" id="CAK0880747.1"/>
    </source>
</evidence>
<feature type="compositionally biased region" description="Basic and acidic residues" evidence="1">
    <location>
        <begin position="1"/>
        <end position="21"/>
    </location>
</feature>
<feature type="compositionally biased region" description="Basic and acidic residues" evidence="1">
    <location>
        <begin position="148"/>
        <end position="168"/>
    </location>
</feature>
<feature type="region of interest" description="Disordered" evidence="1">
    <location>
        <begin position="1"/>
        <end position="185"/>
    </location>
</feature>
<comment type="caution">
    <text evidence="2">The sequence shown here is derived from an EMBL/GenBank/DDBJ whole genome shotgun (WGS) entry which is preliminary data.</text>
</comment>
<reference evidence="2" key="1">
    <citation type="submission" date="2023-10" db="EMBL/GenBank/DDBJ databases">
        <authorList>
            <person name="Chen Y."/>
            <person name="Shah S."/>
            <person name="Dougan E. K."/>
            <person name="Thang M."/>
            <person name="Chan C."/>
        </authorList>
    </citation>
    <scope>NUCLEOTIDE SEQUENCE [LARGE SCALE GENOMIC DNA]</scope>
</reference>
<gene>
    <name evidence="2" type="ORF">PCOR1329_LOCUS63796</name>
</gene>
<evidence type="ECO:0000256" key="1">
    <source>
        <dbReference type="SAM" id="MobiDB-lite"/>
    </source>
</evidence>
<feature type="region of interest" description="Disordered" evidence="1">
    <location>
        <begin position="198"/>
        <end position="236"/>
    </location>
</feature>
<evidence type="ECO:0000313" key="3">
    <source>
        <dbReference type="Proteomes" id="UP001189429"/>
    </source>
</evidence>
<organism evidence="2 3">
    <name type="scientific">Prorocentrum cordatum</name>
    <dbReference type="NCBI Taxonomy" id="2364126"/>
    <lineage>
        <taxon>Eukaryota</taxon>
        <taxon>Sar</taxon>
        <taxon>Alveolata</taxon>
        <taxon>Dinophyceae</taxon>
        <taxon>Prorocentrales</taxon>
        <taxon>Prorocentraceae</taxon>
        <taxon>Prorocentrum</taxon>
    </lineage>
</organism>
<dbReference type="EMBL" id="CAUYUJ010018113">
    <property type="protein sequence ID" value="CAK0880747.1"/>
    <property type="molecule type" value="Genomic_DNA"/>
</dbReference>